<evidence type="ECO:0000313" key="2">
    <source>
        <dbReference type="Proteomes" id="UP000215335"/>
    </source>
</evidence>
<sequence length="156" mass="18134">MMYRQIRIVERDVELQRIVWSPDENTEPLHFQLLTVTYGESCAPYLSLLVLEHRYPDAVQAVLKDRYIDDLLTGADDPESAQKLRNEIISLLKAGGFPLSKWVANTPELLEDLANEDCLRPTWRHLPMNELGISWNPVDDTFRLTPPQIKSFRWTL</sequence>
<dbReference type="GO" id="GO:0071897">
    <property type="term" value="P:DNA biosynthetic process"/>
    <property type="evidence" value="ECO:0007669"/>
    <property type="project" value="UniProtKB-ARBA"/>
</dbReference>
<comment type="caution">
    <text evidence="1">The sequence shown here is derived from an EMBL/GenBank/DDBJ whole genome shotgun (WGS) entry which is preliminary data.</text>
</comment>
<protein>
    <recommendedName>
        <fullName evidence="3">Reverse transcriptase domain-containing protein</fullName>
    </recommendedName>
</protein>
<reference evidence="1 2" key="1">
    <citation type="journal article" date="2017" name="Curr. Biol.">
        <title>The Evolution of Venom by Co-option of Single-Copy Genes.</title>
        <authorList>
            <person name="Martinson E.O."/>
            <person name="Mrinalini"/>
            <person name="Kelkar Y.D."/>
            <person name="Chang C.H."/>
            <person name="Werren J.H."/>
        </authorList>
    </citation>
    <scope>NUCLEOTIDE SEQUENCE [LARGE SCALE GENOMIC DNA]</scope>
    <source>
        <strain evidence="1 2">Alberta</strain>
        <tissue evidence="1">Whole body</tissue>
    </source>
</reference>
<dbReference type="InterPro" id="IPR043502">
    <property type="entry name" value="DNA/RNA_pol_sf"/>
</dbReference>
<proteinExistence type="predicted"/>
<dbReference type="OrthoDB" id="7697913at2759"/>
<name>A0A232FJY6_9HYME</name>
<keyword evidence="2" id="KW-1185">Reference proteome</keyword>
<evidence type="ECO:0008006" key="3">
    <source>
        <dbReference type="Google" id="ProtNLM"/>
    </source>
</evidence>
<dbReference type="AlphaFoldDB" id="A0A232FJY6"/>
<evidence type="ECO:0000313" key="1">
    <source>
        <dbReference type="EMBL" id="OXU31044.1"/>
    </source>
</evidence>
<dbReference type="SUPFAM" id="SSF56672">
    <property type="entry name" value="DNA/RNA polymerases"/>
    <property type="match status" value="1"/>
</dbReference>
<accession>A0A232FJY6</accession>
<gene>
    <name evidence="1" type="ORF">TSAR_004745</name>
</gene>
<dbReference type="PANTHER" id="PTHR47331">
    <property type="entry name" value="PHD-TYPE DOMAIN-CONTAINING PROTEIN"/>
    <property type="match status" value="1"/>
</dbReference>
<dbReference type="STRING" id="543379.A0A232FJY6"/>
<dbReference type="Proteomes" id="UP000215335">
    <property type="component" value="Unassembled WGS sequence"/>
</dbReference>
<organism evidence="1 2">
    <name type="scientific">Trichomalopsis sarcophagae</name>
    <dbReference type="NCBI Taxonomy" id="543379"/>
    <lineage>
        <taxon>Eukaryota</taxon>
        <taxon>Metazoa</taxon>
        <taxon>Ecdysozoa</taxon>
        <taxon>Arthropoda</taxon>
        <taxon>Hexapoda</taxon>
        <taxon>Insecta</taxon>
        <taxon>Pterygota</taxon>
        <taxon>Neoptera</taxon>
        <taxon>Endopterygota</taxon>
        <taxon>Hymenoptera</taxon>
        <taxon>Apocrita</taxon>
        <taxon>Proctotrupomorpha</taxon>
        <taxon>Chalcidoidea</taxon>
        <taxon>Pteromalidae</taxon>
        <taxon>Pteromalinae</taxon>
        <taxon>Trichomalopsis</taxon>
    </lineage>
</organism>
<dbReference type="EMBL" id="NNAY01000093">
    <property type="protein sequence ID" value="OXU31044.1"/>
    <property type="molecule type" value="Genomic_DNA"/>
</dbReference>
<dbReference type="PANTHER" id="PTHR47331:SF1">
    <property type="entry name" value="GAG-LIKE PROTEIN"/>
    <property type="match status" value="1"/>
</dbReference>